<reference evidence="2" key="1">
    <citation type="submission" date="2025-08" db="UniProtKB">
        <authorList>
            <consortium name="Ensembl"/>
        </authorList>
    </citation>
    <scope>IDENTIFICATION</scope>
</reference>
<proteinExistence type="predicted"/>
<evidence type="ECO:0000313" key="3">
    <source>
        <dbReference type="Proteomes" id="UP000261660"/>
    </source>
</evidence>
<name>A0A3Q3GT18_9LABR</name>
<feature type="compositionally biased region" description="Acidic residues" evidence="1">
    <location>
        <begin position="114"/>
        <end position="137"/>
    </location>
</feature>
<dbReference type="GO" id="GO:0062064">
    <property type="term" value="F:box C/D methylation guide snoRNP complex binding"/>
    <property type="evidence" value="ECO:0007669"/>
    <property type="project" value="TreeGrafter"/>
</dbReference>
<keyword evidence="3" id="KW-1185">Reference proteome</keyword>
<dbReference type="PANTHER" id="PTHR28674:SF1">
    <property type="entry name" value="NOP PROTEIN CHAPERONE 1"/>
    <property type="match status" value="1"/>
</dbReference>
<reference evidence="2" key="2">
    <citation type="submission" date="2025-09" db="UniProtKB">
        <authorList>
            <consortium name="Ensembl"/>
        </authorList>
    </citation>
    <scope>IDENTIFICATION</scope>
</reference>
<dbReference type="GO" id="GO:0000492">
    <property type="term" value="P:box C/D snoRNP assembly"/>
    <property type="evidence" value="ECO:0007669"/>
    <property type="project" value="InterPro"/>
</dbReference>
<accession>A0A3Q3GT18</accession>
<dbReference type="STRING" id="56723.ENSLBEP00000037467"/>
<dbReference type="InParanoid" id="A0A3Q3GT18"/>
<dbReference type="AlphaFoldDB" id="A0A3Q3GT18"/>
<dbReference type="PANTHER" id="PTHR28674">
    <property type="entry name" value="SIMILAR TO DNA SEGMENT, CHR 10, WAYNE STATE UNIVERSITY 102,-EXPRESSED"/>
    <property type="match status" value="1"/>
</dbReference>
<sequence>CRRKQNRAASKMEINTKKTSSKALLTCGNGEGLNYVSYLIHKPRPSQRCDDVFLCASVLERLQSFLPQMAEANEKLKQQMEDAPAGCFDIESVEEAERVIEMDVALVELSGSEGDSEEDGEETSDSDSDEDSDEEIAITEPNFKFPGDKGKKKKANIQVVDSKGK</sequence>
<evidence type="ECO:0000313" key="2">
    <source>
        <dbReference type="Ensembl" id="ENSLBEP00000037467.1"/>
    </source>
</evidence>
<evidence type="ECO:0000256" key="1">
    <source>
        <dbReference type="SAM" id="MobiDB-lite"/>
    </source>
</evidence>
<organism evidence="2 3">
    <name type="scientific">Labrus bergylta</name>
    <name type="common">ballan wrasse</name>
    <dbReference type="NCBI Taxonomy" id="56723"/>
    <lineage>
        <taxon>Eukaryota</taxon>
        <taxon>Metazoa</taxon>
        <taxon>Chordata</taxon>
        <taxon>Craniata</taxon>
        <taxon>Vertebrata</taxon>
        <taxon>Euteleostomi</taxon>
        <taxon>Actinopterygii</taxon>
        <taxon>Neopterygii</taxon>
        <taxon>Teleostei</taxon>
        <taxon>Neoteleostei</taxon>
        <taxon>Acanthomorphata</taxon>
        <taxon>Eupercaria</taxon>
        <taxon>Labriformes</taxon>
        <taxon>Labridae</taxon>
        <taxon>Labrus</taxon>
    </lineage>
</organism>
<feature type="region of interest" description="Disordered" evidence="1">
    <location>
        <begin position="108"/>
        <end position="165"/>
    </location>
</feature>
<dbReference type="Proteomes" id="UP000261660">
    <property type="component" value="Unplaced"/>
</dbReference>
<dbReference type="Pfam" id="PF15370">
    <property type="entry name" value="NOPCHAP1"/>
    <property type="match status" value="1"/>
</dbReference>
<protein>
    <submittedName>
        <fullName evidence="2">NOP protein chaperone 1</fullName>
    </submittedName>
</protein>
<dbReference type="Ensembl" id="ENSLBET00000039018.1">
    <property type="protein sequence ID" value="ENSLBEP00000037467.1"/>
    <property type="gene ID" value="ENSLBEG00000027964.1"/>
</dbReference>
<dbReference type="InterPro" id="IPR027921">
    <property type="entry name" value="NOPCHAP1"/>
</dbReference>
<dbReference type="GeneTree" id="ENSGT00940000165155"/>